<proteinExistence type="predicted"/>
<evidence type="ECO:0000256" key="4">
    <source>
        <dbReference type="ARBA" id="ARBA00022801"/>
    </source>
</evidence>
<feature type="transmembrane region" description="Helical" evidence="8">
    <location>
        <begin position="368"/>
        <end position="389"/>
    </location>
</feature>
<dbReference type="EC" id="3.4.24.-" evidence="10"/>
<keyword evidence="4 10" id="KW-0378">Hydrolase</keyword>
<dbReference type="GO" id="GO:0006508">
    <property type="term" value="P:proteolysis"/>
    <property type="evidence" value="ECO:0007669"/>
    <property type="project" value="UniProtKB-KW"/>
</dbReference>
<accession>A0AB39SHY5</accession>
<feature type="region of interest" description="Disordered" evidence="7">
    <location>
        <begin position="438"/>
        <end position="495"/>
    </location>
</feature>
<dbReference type="GO" id="GO:0004222">
    <property type="term" value="F:metalloendopeptidase activity"/>
    <property type="evidence" value="ECO:0007669"/>
    <property type="project" value="InterPro"/>
</dbReference>
<reference evidence="10" key="1">
    <citation type="submission" date="2024-07" db="EMBL/GenBank/DDBJ databases">
        <authorList>
            <person name="Yu S.T."/>
        </authorList>
    </citation>
    <scope>NUCLEOTIDE SEQUENCE</scope>
    <source>
        <strain evidence="10">R35</strain>
    </source>
</reference>
<evidence type="ECO:0000256" key="3">
    <source>
        <dbReference type="ARBA" id="ARBA00022723"/>
    </source>
</evidence>
<protein>
    <submittedName>
        <fullName evidence="10">M48 family metalloprotease</fullName>
        <ecNumber evidence="10">3.4.24.-</ecNumber>
    </submittedName>
</protein>
<dbReference type="InterPro" id="IPR001915">
    <property type="entry name" value="Peptidase_M48"/>
</dbReference>
<feature type="transmembrane region" description="Helical" evidence="8">
    <location>
        <begin position="55"/>
        <end position="80"/>
    </location>
</feature>
<dbReference type="AlphaFoldDB" id="A0AB39SHY5"/>
<evidence type="ECO:0000259" key="9">
    <source>
        <dbReference type="Pfam" id="PF01435"/>
    </source>
</evidence>
<comment type="cofactor">
    <cofactor evidence="1">
        <name>Zn(2+)</name>
        <dbReference type="ChEBI" id="CHEBI:29105"/>
    </cofactor>
</comment>
<keyword evidence="3" id="KW-0479">Metal-binding</keyword>
<feature type="domain" description="Peptidase M48" evidence="9">
    <location>
        <begin position="152"/>
        <end position="303"/>
    </location>
</feature>
<feature type="transmembrane region" description="Helical" evidence="8">
    <location>
        <begin position="238"/>
        <end position="259"/>
    </location>
</feature>
<evidence type="ECO:0000256" key="5">
    <source>
        <dbReference type="ARBA" id="ARBA00022833"/>
    </source>
</evidence>
<organism evidence="10">
    <name type="scientific">Streptomyces sp. R35</name>
    <dbReference type="NCBI Taxonomy" id="3238630"/>
    <lineage>
        <taxon>Bacteria</taxon>
        <taxon>Bacillati</taxon>
        <taxon>Actinomycetota</taxon>
        <taxon>Actinomycetes</taxon>
        <taxon>Kitasatosporales</taxon>
        <taxon>Streptomycetaceae</taxon>
        <taxon>Streptomyces</taxon>
    </lineage>
</organism>
<feature type="compositionally biased region" description="Pro residues" evidence="7">
    <location>
        <begin position="460"/>
        <end position="471"/>
    </location>
</feature>
<evidence type="ECO:0000313" key="10">
    <source>
        <dbReference type="EMBL" id="XDQ67935.1"/>
    </source>
</evidence>
<feature type="transmembrane region" description="Helical" evidence="8">
    <location>
        <begin position="401"/>
        <end position="421"/>
    </location>
</feature>
<keyword evidence="6 10" id="KW-0482">Metalloprotease</keyword>
<keyword evidence="8" id="KW-0472">Membrane</keyword>
<dbReference type="Pfam" id="PF01435">
    <property type="entry name" value="Peptidase_M48"/>
    <property type="match status" value="1"/>
</dbReference>
<sequence length="623" mass="65483">MSGPSPTRPARSWNPPPWLWLTLLLFLAQVPTLIGHALGVGTGLGQFGEAGHGRFVTALLSLVQLLPLFFLLAAALALFAPRARCHFVERRYGLLPPDHPLMAPAAGAPKAPGEVPEPHFHDQMAAFLHEHAPGTQLRFSTQAGFSARVYPGSWRITRVGVFASLVHLGETDREAARAVLLHELGHLRHGEQHVAGLGSPFTALVRVWPYVLGALVVVPVTLLFVTGNATAPLTLAEVVLVLFSVPKVLLLVVAALWSAELGADRHAARAAGADTLVRALRRLEEGDRGGPARLYHPPAGVRIWFASRAETGEALLLLTLMWPFALLAQLLLTVLGAVPAYELLGASRDRAIREVLALAHDTLTADPAWWATLAVVLVWPLATGVRSSAGARPAVSVSSRVYATAVLFPAVVLLVGLLPLVSRPTGNVFAEGHDGHATASTGVPGGDGAGGTPTACPSASAPPAPTRPPGLPSFARGGPKASGDAAPHPSDGPRTFRTLRVTSVEALSGSTAQAQDVGDRLRGARWTLHGDGSLSADVAGVPVLRGSGVDGTTRWFTGQRTEHTDVGTTTTWTEARLVVGADQSPRLDLIRAATLAMRAVVDCREFTSTSSTAQRFSLTLSGL</sequence>
<name>A0AB39SHY5_9ACTN</name>
<dbReference type="EMBL" id="CP163440">
    <property type="protein sequence ID" value="XDQ67935.1"/>
    <property type="molecule type" value="Genomic_DNA"/>
</dbReference>
<keyword evidence="8" id="KW-1133">Transmembrane helix</keyword>
<feature type="transmembrane region" description="Helical" evidence="8">
    <location>
        <begin position="207"/>
        <end position="226"/>
    </location>
</feature>
<keyword evidence="8" id="KW-0812">Transmembrane</keyword>
<evidence type="ECO:0000256" key="2">
    <source>
        <dbReference type="ARBA" id="ARBA00022670"/>
    </source>
</evidence>
<keyword evidence="2" id="KW-0645">Protease</keyword>
<evidence type="ECO:0000256" key="7">
    <source>
        <dbReference type="SAM" id="MobiDB-lite"/>
    </source>
</evidence>
<evidence type="ECO:0000256" key="1">
    <source>
        <dbReference type="ARBA" id="ARBA00001947"/>
    </source>
</evidence>
<gene>
    <name evidence="10" type="ORF">AB5J50_47755</name>
</gene>
<evidence type="ECO:0000256" key="8">
    <source>
        <dbReference type="SAM" id="Phobius"/>
    </source>
</evidence>
<dbReference type="RefSeq" id="WP_369264772.1">
    <property type="nucleotide sequence ID" value="NZ_CP163440.1"/>
</dbReference>
<evidence type="ECO:0000256" key="6">
    <source>
        <dbReference type="ARBA" id="ARBA00023049"/>
    </source>
</evidence>
<keyword evidence="5" id="KW-0862">Zinc</keyword>
<dbReference type="GO" id="GO:0046872">
    <property type="term" value="F:metal ion binding"/>
    <property type="evidence" value="ECO:0007669"/>
    <property type="project" value="UniProtKB-KW"/>
</dbReference>
<feature type="transmembrane region" description="Helical" evidence="8">
    <location>
        <begin position="314"/>
        <end position="338"/>
    </location>
</feature>